<reference evidence="4" key="1">
    <citation type="submission" date="2016-10" db="EMBL/GenBank/DDBJ databases">
        <authorList>
            <person name="Varghese N."/>
            <person name="Submissions S."/>
        </authorList>
    </citation>
    <scope>NUCLEOTIDE SEQUENCE [LARGE SCALE GENOMIC DNA]</scope>
    <source>
        <strain evidence="4">CGMCC 1.9108</strain>
    </source>
</reference>
<dbReference type="AlphaFoldDB" id="A0A1G6P940"/>
<dbReference type="GO" id="GO:0046872">
    <property type="term" value="F:metal ion binding"/>
    <property type="evidence" value="ECO:0007669"/>
    <property type="project" value="UniProtKB-KW"/>
</dbReference>
<dbReference type="Proteomes" id="UP000199628">
    <property type="component" value="Unassembled WGS sequence"/>
</dbReference>
<dbReference type="PANTHER" id="PTHR11820">
    <property type="entry name" value="ACYLPYRUVASE"/>
    <property type="match status" value="1"/>
</dbReference>
<evidence type="ECO:0000256" key="1">
    <source>
        <dbReference type="ARBA" id="ARBA00022723"/>
    </source>
</evidence>
<evidence type="ECO:0000313" key="3">
    <source>
        <dbReference type="EMBL" id="SDC76752.1"/>
    </source>
</evidence>
<keyword evidence="3" id="KW-0670">Pyruvate</keyword>
<dbReference type="InterPro" id="IPR011234">
    <property type="entry name" value="Fumarylacetoacetase-like_C"/>
</dbReference>
<dbReference type="InterPro" id="IPR036663">
    <property type="entry name" value="Fumarylacetoacetase_C_sf"/>
</dbReference>
<name>A0A1G6P940_9RHOB</name>
<dbReference type="OrthoDB" id="5197601at2"/>
<dbReference type="RefSeq" id="WP_093028832.1">
    <property type="nucleotide sequence ID" value="NZ_FMZV01000003.1"/>
</dbReference>
<keyword evidence="1" id="KW-0479">Metal-binding</keyword>
<evidence type="ECO:0000313" key="4">
    <source>
        <dbReference type="Proteomes" id="UP000199628"/>
    </source>
</evidence>
<dbReference type="STRING" id="639004.SAMN04488239_103345"/>
<dbReference type="SUPFAM" id="SSF56529">
    <property type="entry name" value="FAH"/>
    <property type="match status" value="1"/>
</dbReference>
<gene>
    <name evidence="3" type="ORF">SAMN04488239_103345</name>
</gene>
<keyword evidence="4" id="KW-1185">Reference proteome</keyword>
<feature type="domain" description="Fumarylacetoacetase-like C-terminal" evidence="2">
    <location>
        <begin position="28"/>
        <end position="222"/>
    </location>
</feature>
<dbReference type="EMBL" id="FMZV01000003">
    <property type="protein sequence ID" value="SDC76752.1"/>
    <property type="molecule type" value="Genomic_DNA"/>
</dbReference>
<evidence type="ECO:0000259" key="2">
    <source>
        <dbReference type="Pfam" id="PF01557"/>
    </source>
</evidence>
<sequence>MSDSLFTLPRIAGIPVRGESATYPIGRIFCVGRNYAAHAAEMGNEVDREAPFYFTKSPANAVLSGATVPYPPGTENFHYEMELAFAIGKPVFRASRSEAWDAVYAYGCALDMTRRDQQIREREKKRPWDLGKDVENSAVFAPMTRASAWSPDDDKRIHLEVNGAVRQDATLAELIWKIDEIVSHLSGFYHLRPGDLIMTGTPAGVGPVVAGDAITGGIDGLNPIALSLGPAE</sequence>
<organism evidence="3 4">
    <name type="scientific">Ruegeria marina</name>
    <dbReference type="NCBI Taxonomy" id="639004"/>
    <lineage>
        <taxon>Bacteria</taxon>
        <taxon>Pseudomonadati</taxon>
        <taxon>Pseudomonadota</taxon>
        <taxon>Alphaproteobacteria</taxon>
        <taxon>Rhodobacterales</taxon>
        <taxon>Roseobacteraceae</taxon>
        <taxon>Ruegeria</taxon>
    </lineage>
</organism>
<keyword evidence="3" id="KW-0378">Hydrolase</keyword>
<protein>
    <submittedName>
        <fullName evidence="3">Fumarylpyruvate hydrolase</fullName>
    </submittedName>
</protein>
<dbReference type="Gene3D" id="3.90.850.10">
    <property type="entry name" value="Fumarylacetoacetase-like, C-terminal domain"/>
    <property type="match status" value="1"/>
</dbReference>
<proteinExistence type="predicted"/>
<dbReference type="PANTHER" id="PTHR11820:SF90">
    <property type="entry name" value="FLUTATHIONE S-TRANSFERASE"/>
    <property type="match status" value="1"/>
</dbReference>
<dbReference type="GO" id="GO:0018773">
    <property type="term" value="F:acetylpyruvate hydrolase activity"/>
    <property type="evidence" value="ECO:0007669"/>
    <property type="project" value="TreeGrafter"/>
</dbReference>
<dbReference type="Pfam" id="PF01557">
    <property type="entry name" value="FAA_hydrolase"/>
    <property type="match status" value="1"/>
</dbReference>
<accession>A0A1G6P940</accession>